<protein>
    <submittedName>
        <fullName evidence="1">Uncharacterized protein</fullName>
    </submittedName>
</protein>
<dbReference type="Proteomes" id="UP000186235">
    <property type="component" value="Unassembled WGS sequence"/>
</dbReference>
<sequence length="283" mass="29410">MPRRLRLEGESLDAVLAQARRLHGPDARIVSAERVITGGFKGLFGRQHYEAVVEVGDAPPRTAVGPVRFPAARRAGIAALLDDADEGDALRPAPSAAVEVSTRGDDFAALLDELVAETAEPPPAALTAPPVPVSPLPRAAPGDLVAFVGLAADVVPAARALAQRQGLLMACAGSATDDDTVRVDDRRAATEARARGVRAARATVVAVGVRVDAVGVARVLDELGAEQVAVVVDASRKPADTERWVAEVQRLVLVRAMVVVGRELTTTPDSVLALGLPELRPAG</sequence>
<gene>
    <name evidence="1" type="ORF">SAMN05518682_0149</name>
</gene>
<organism evidence="1 2">
    <name type="scientific">Cellulosimicrobium aquatile</name>
    <dbReference type="NCBI Taxonomy" id="1612203"/>
    <lineage>
        <taxon>Bacteria</taxon>
        <taxon>Bacillati</taxon>
        <taxon>Actinomycetota</taxon>
        <taxon>Actinomycetes</taxon>
        <taxon>Micrococcales</taxon>
        <taxon>Promicromonosporaceae</taxon>
        <taxon>Cellulosimicrobium</taxon>
    </lineage>
</organism>
<evidence type="ECO:0000313" key="2">
    <source>
        <dbReference type="Proteomes" id="UP000186235"/>
    </source>
</evidence>
<dbReference type="AlphaFoldDB" id="A0A1N6N535"/>
<keyword evidence="2" id="KW-1185">Reference proteome</keyword>
<accession>A0A1N6N535</accession>
<reference evidence="2" key="1">
    <citation type="submission" date="2017-01" db="EMBL/GenBank/DDBJ databases">
        <authorList>
            <person name="Varghese N."/>
            <person name="Submissions S."/>
        </authorList>
    </citation>
    <scope>NUCLEOTIDE SEQUENCE [LARGE SCALE GENOMIC DNA]</scope>
    <source>
        <strain evidence="2">3bp</strain>
    </source>
</reference>
<name>A0A1N6N535_9MICO</name>
<dbReference type="RefSeq" id="WP_170963110.1">
    <property type="nucleotide sequence ID" value="NZ_FTMI01000001.1"/>
</dbReference>
<proteinExistence type="predicted"/>
<evidence type="ECO:0000313" key="1">
    <source>
        <dbReference type="EMBL" id="SIP87190.1"/>
    </source>
</evidence>
<dbReference type="EMBL" id="FTMI01000001">
    <property type="protein sequence ID" value="SIP87190.1"/>
    <property type="molecule type" value="Genomic_DNA"/>
</dbReference>